<evidence type="ECO:0000313" key="2">
    <source>
        <dbReference type="Proteomes" id="UP000766629"/>
    </source>
</evidence>
<comment type="caution">
    <text evidence="1">The sequence shown here is derived from an EMBL/GenBank/DDBJ whole genome shotgun (WGS) entry which is preliminary data.</text>
</comment>
<sequence length="104" mass="11656">MPNAQHPFPDWSVDQWLNTPEPISLSGLRCKVVVIEAFQMLRPGCVTHGLPLVQEVHDLLPLLIYRAQVRGDRLIGRAEADLETVHAGKSYDLELQSKNGAEKM</sequence>
<dbReference type="Gene3D" id="3.40.30.10">
    <property type="entry name" value="Glutaredoxin"/>
    <property type="match status" value="1"/>
</dbReference>
<proteinExistence type="predicted"/>
<dbReference type="Proteomes" id="UP000766629">
    <property type="component" value="Unassembled WGS sequence"/>
</dbReference>
<keyword evidence="2" id="KW-1185">Reference proteome</keyword>
<name>A0ABS7NQ04_9RHOB</name>
<gene>
    <name evidence="1" type="ORF">KUV26_22560</name>
</gene>
<dbReference type="RefSeq" id="WP_222510135.1">
    <property type="nucleotide sequence ID" value="NZ_JAHVJA010000022.1"/>
</dbReference>
<evidence type="ECO:0000313" key="1">
    <source>
        <dbReference type="EMBL" id="MBY6142221.1"/>
    </source>
</evidence>
<reference evidence="1 2" key="1">
    <citation type="submission" date="2021-06" db="EMBL/GenBank/DDBJ databases">
        <title>50 bacteria genomes isolated from Dapeng, Shenzhen, China.</title>
        <authorList>
            <person name="Zheng W."/>
            <person name="Yu S."/>
            <person name="Huang Y."/>
        </authorList>
    </citation>
    <scope>NUCLEOTIDE SEQUENCE [LARGE SCALE GENOMIC DNA]</scope>
    <source>
        <strain evidence="1 2">DP1N14-2</strain>
    </source>
</reference>
<accession>A0ABS7NQ04</accession>
<organism evidence="1 2">
    <name type="scientific">Leisingera daeponensis</name>
    <dbReference type="NCBI Taxonomy" id="405746"/>
    <lineage>
        <taxon>Bacteria</taxon>
        <taxon>Pseudomonadati</taxon>
        <taxon>Pseudomonadota</taxon>
        <taxon>Alphaproteobacteria</taxon>
        <taxon>Rhodobacterales</taxon>
        <taxon>Roseobacteraceae</taxon>
        <taxon>Leisingera</taxon>
    </lineage>
</organism>
<dbReference type="EMBL" id="JAHVJA010000022">
    <property type="protein sequence ID" value="MBY6142221.1"/>
    <property type="molecule type" value="Genomic_DNA"/>
</dbReference>
<protein>
    <submittedName>
        <fullName evidence="1">Uncharacterized protein</fullName>
    </submittedName>
</protein>